<sequence>MKPVKLCATIALTLGLLLHLLPALPAYADNAGAAGSGPDPAAVPSAAAQTAAAEAVHPLPAGNAAPITENVPIFPQEHVIQGVSNREDTYFSISKSRKLIAGSYVQLKISHSSTLQPAKSTFTVLLDDVPLGSVFLDKGNEQGATWKLDISSQPLKAGFHKLSLVTHMEVTSNLCDDQDNAANWMRISKESYIHLLTEKSYSSADFSYFPSPFLEKGSLKPLQAAFVVPDAPTPAQLEAAMRIAEWLASQVPGNRLRFDVVHESELTDEMKKGTPLIWVGRSSAWSAAGKEVADQAARDHGSLSGTNYMALTSSPWNAEVAELFIDSQDEAMANAALMLTDPKLNEQLLGTLTPIPTELQPPPDASSEPEKGGPKMHVSFADMGYTNLVVESSLVGVAKIGYTIPGGWQVRDGIGLKLLFKHSKTLNFVQSLVSVKVNGEPIASQHLNAETSDTGSIQVNIPNELFASAHELNIEVAFQFSSNAGKEPCTGVNSQIGNWAVIDKSSFLSFSYVTKQSADLRELPSPLVDRGRWDSAAIVVPERMSSKELSVLATCVGYLGKNLQSASGLALVSASSPELANLLRDKNVIYVGSGEHMPAFIGEAKDSLVAYRNGRAVVQSPAVTLLPGLTNQMAWIQLAKSPFNSDKSLLVVSATSPDALLAVPDVLADPNKSADVYGRLAVIDGKRQVHSFQAEAASAPNRTAADRIKDAVQFGNLTVRNRLLLITGLLAVLIAAGWLFWLVRKRK</sequence>
<dbReference type="Proteomes" id="UP000031967">
    <property type="component" value="Unassembled WGS sequence"/>
</dbReference>
<keyword evidence="5 7" id="KW-0472">Membrane</keyword>
<proteinExistence type="predicted"/>
<name>A0ABR5AK58_9BACL</name>
<evidence type="ECO:0000256" key="2">
    <source>
        <dbReference type="ARBA" id="ARBA00022475"/>
    </source>
</evidence>
<evidence type="ECO:0000256" key="4">
    <source>
        <dbReference type="ARBA" id="ARBA00022989"/>
    </source>
</evidence>
<feature type="signal peptide" evidence="8">
    <location>
        <begin position="1"/>
        <end position="28"/>
    </location>
</feature>
<reference evidence="9 10" key="1">
    <citation type="submission" date="2014-12" db="EMBL/GenBank/DDBJ databases">
        <title>Draft genome sequence of Paenibacillus kamchatkensis strain B-2647.</title>
        <authorList>
            <person name="Karlyshev A.V."/>
            <person name="Kudryashova E.B."/>
        </authorList>
    </citation>
    <scope>NUCLEOTIDE SEQUENCE [LARGE SCALE GENOMIC DNA]</scope>
    <source>
        <strain evidence="9 10">VKM B-2647</strain>
    </source>
</reference>
<keyword evidence="3 7" id="KW-0812">Transmembrane</keyword>
<evidence type="ECO:0000256" key="8">
    <source>
        <dbReference type="SAM" id="SignalP"/>
    </source>
</evidence>
<evidence type="ECO:0000256" key="6">
    <source>
        <dbReference type="SAM" id="MobiDB-lite"/>
    </source>
</evidence>
<dbReference type="InterPro" id="IPR018513">
    <property type="entry name" value="Cell_synthase_bac"/>
</dbReference>
<comment type="caution">
    <text evidence="9">The sequence shown here is derived from an EMBL/GenBank/DDBJ whole genome shotgun (WGS) entry which is preliminary data.</text>
</comment>
<dbReference type="EMBL" id="JXAK01000010">
    <property type="protein sequence ID" value="KIL41302.1"/>
    <property type="molecule type" value="Genomic_DNA"/>
</dbReference>
<evidence type="ECO:0000256" key="5">
    <source>
        <dbReference type="ARBA" id="ARBA00023136"/>
    </source>
</evidence>
<keyword evidence="4 7" id="KW-1133">Transmembrane helix</keyword>
<evidence type="ECO:0000256" key="3">
    <source>
        <dbReference type="ARBA" id="ARBA00022692"/>
    </source>
</evidence>
<feature type="region of interest" description="Disordered" evidence="6">
    <location>
        <begin position="354"/>
        <end position="373"/>
    </location>
</feature>
<feature type="transmembrane region" description="Helical" evidence="7">
    <location>
        <begin position="723"/>
        <end position="743"/>
    </location>
</feature>
<evidence type="ECO:0000256" key="1">
    <source>
        <dbReference type="ARBA" id="ARBA00004162"/>
    </source>
</evidence>
<accession>A0ABR5AK58</accession>
<organism evidence="9 10">
    <name type="scientific">Gordoniibacillus kamchatkensis</name>
    <dbReference type="NCBI Taxonomy" id="1590651"/>
    <lineage>
        <taxon>Bacteria</taxon>
        <taxon>Bacillati</taxon>
        <taxon>Bacillota</taxon>
        <taxon>Bacilli</taxon>
        <taxon>Bacillales</taxon>
        <taxon>Paenibacillaceae</taxon>
        <taxon>Gordoniibacillus</taxon>
    </lineage>
</organism>
<protein>
    <recommendedName>
        <fullName evidence="11">Cellulose synthase subunit</fullName>
    </recommendedName>
</protein>
<evidence type="ECO:0000313" key="10">
    <source>
        <dbReference type="Proteomes" id="UP000031967"/>
    </source>
</evidence>
<evidence type="ECO:0000313" key="9">
    <source>
        <dbReference type="EMBL" id="KIL41302.1"/>
    </source>
</evidence>
<feature type="chain" id="PRO_5045714003" description="Cellulose synthase subunit" evidence="8">
    <location>
        <begin position="29"/>
        <end position="747"/>
    </location>
</feature>
<keyword evidence="8" id="KW-0732">Signal</keyword>
<dbReference type="Gene3D" id="2.60.120.260">
    <property type="entry name" value="Galactose-binding domain-like"/>
    <property type="match status" value="2"/>
</dbReference>
<keyword evidence="10" id="KW-1185">Reference proteome</keyword>
<evidence type="ECO:0008006" key="11">
    <source>
        <dbReference type="Google" id="ProtNLM"/>
    </source>
</evidence>
<dbReference type="RefSeq" id="WP_041047006.1">
    <property type="nucleotide sequence ID" value="NZ_JXAK01000010.1"/>
</dbReference>
<gene>
    <name evidence="9" type="ORF">SD70_07530</name>
</gene>
<dbReference type="PANTHER" id="PTHR39083:SF1">
    <property type="entry name" value="CYCLIC DI-GMP-BINDING PROTEIN"/>
    <property type="match status" value="1"/>
</dbReference>
<keyword evidence="2" id="KW-1003">Cell membrane</keyword>
<comment type="subcellular location">
    <subcellularLocation>
        <location evidence="1">Cell membrane</location>
        <topology evidence="1">Single-pass membrane protein</topology>
    </subcellularLocation>
</comment>
<evidence type="ECO:0000256" key="7">
    <source>
        <dbReference type="SAM" id="Phobius"/>
    </source>
</evidence>
<dbReference type="Pfam" id="PF03170">
    <property type="entry name" value="BcsB"/>
    <property type="match status" value="2"/>
</dbReference>
<dbReference type="PANTHER" id="PTHR39083">
    <property type="entry name" value="CYCLIC DI-GMP-BINDING PROTEIN"/>
    <property type="match status" value="1"/>
</dbReference>